<gene>
    <name evidence="3" type="ORF">PUN28_011085</name>
</gene>
<evidence type="ECO:0000313" key="3">
    <source>
        <dbReference type="EMBL" id="KAL0115964.1"/>
    </source>
</evidence>
<sequence>MHFLILLNSNYIIFFSSMSCIRIQSLIPILFFFFSNSLLLLLSLFFLLYESSLKNKRGGIEFNLTATFTFYAEDFTHFNGEEDWRRARAPPPRAANTGSAETRPEERIPDARVEGSRGREMMHLT</sequence>
<dbReference type="AlphaFoldDB" id="A0AAW2FMN4"/>
<protein>
    <submittedName>
        <fullName evidence="3">Uncharacterized protein</fullName>
    </submittedName>
</protein>
<dbReference type="Proteomes" id="UP001430953">
    <property type="component" value="Unassembled WGS sequence"/>
</dbReference>
<comment type="caution">
    <text evidence="3">The sequence shown here is derived from an EMBL/GenBank/DDBJ whole genome shotgun (WGS) entry which is preliminary data.</text>
</comment>
<evidence type="ECO:0000256" key="1">
    <source>
        <dbReference type="SAM" id="MobiDB-lite"/>
    </source>
</evidence>
<name>A0AAW2FMN4_9HYME</name>
<feature type="region of interest" description="Disordered" evidence="1">
    <location>
        <begin position="82"/>
        <end position="125"/>
    </location>
</feature>
<keyword evidence="2" id="KW-1133">Transmembrane helix</keyword>
<evidence type="ECO:0000313" key="4">
    <source>
        <dbReference type="Proteomes" id="UP001430953"/>
    </source>
</evidence>
<proteinExistence type="predicted"/>
<reference evidence="3 4" key="1">
    <citation type="submission" date="2023-03" db="EMBL/GenBank/DDBJ databases">
        <title>High recombination rates correlate with genetic variation in Cardiocondyla obscurior ants.</title>
        <authorList>
            <person name="Errbii M."/>
        </authorList>
    </citation>
    <scope>NUCLEOTIDE SEQUENCE [LARGE SCALE GENOMIC DNA]</scope>
    <source>
        <strain evidence="3">Alpha-2009</strain>
        <tissue evidence="3">Whole body</tissue>
    </source>
</reference>
<organism evidence="3 4">
    <name type="scientific">Cardiocondyla obscurior</name>
    <dbReference type="NCBI Taxonomy" id="286306"/>
    <lineage>
        <taxon>Eukaryota</taxon>
        <taxon>Metazoa</taxon>
        <taxon>Ecdysozoa</taxon>
        <taxon>Arthropoda</taxon>
        <taxon>Hexapoda</taxon>
        <taxon>Insecta</taxon>
        <taxon>Pterygota</taxon>
        <taxon>Neoptera</taxon>
        <taxon>Endopterygota</taxon>
        <taxon>Hymenoptera</taxon>
        <taxon>Apocrita</taxon>
        <taxon>Aculeata</taxon>
        <taxon>Formicoidea</taxon>
        <taxon>Formicidae</taxon>
        <taxon>Myrmicinae</taxon>
        <taxon>Cardiocondyla</taxon>
    </lineage>
</organism>
<dbReference type="EMBL" id="JADYXP020000010">
    <property type="protein sequence ID" value="KAL0115964.1"/>
    <property type="molecule type" value="Genomic_DNA"/>
</dbReference>
<keyword evidence="4" id="KW-1185">Reference proteome</keyword>
<feature type="compositionally biased region" description="Basic and acidic residues" evidence="1">
    <location>
        <begin position="102"/>
        <end position="125"/>
    </location>
</feature>
<feature type="transmembrane region" description="Helical" evidence="2">
    <location>
        <begin position="26"/>
        <end position="49"/>
    </location>
</feature>
<accession>A0AAW2FMN4</accession>
<keyword evidence="2" id="KW-0472">Membrane</keyword>
<keyword evidence="2" id="KW-0812">Transmembrane</keyword>
<evidence type="ECO:0000256" key="2">
    <source>
        <dbReference type="SAM" id="Phobius"/>
    </source>
</evidence>